<comment type="similarity">
    <text evidence="2">Belongs to the COG8 family.</text>
</comment>
<keyword evidence="7" id="KW-0472">Membrane</keyword>
<evidence type="ECO:0000256" key="4">
    <source>
        <dbReference type="ARBA" id="ARBA00022448"/>
    </source>
</evidence>
<dbReference type="GO" id="GO:0000139">
    <property type="term" value="C:Golgi membrane"/>
    <property type="evidence" value="ECO:0007669"/>
    <property type="project" value="UniProtKB-SubCell"/>
</dbReference>
<dbReference type="GO" id="GO:0015031">
    <property type="term" value="P:protein transport"/>
    <property type="evidence" value="ECO:0007669"/>
    <property type="project" value="UniProtKB-KW"/>
</dbReference>
<comment type="caution">
    <text evidence="9">The sequence shown here is derived from an EMBL/GenBank/DDBJ whole genome shotgun (WGS) entry which is preliminary data.</text>
</comment>
<dbReference type="PANTHER" id="PTHR21311:SF0">
    <property type="entry name" value="CONSERVED OLIGOMERIC GOLGI COMPLEX SUBUNIT 8"/>
    <property type="match status" value="1"/>
</dbReference>
<evidence type="ECO:0000256" key="8">
    <source>
        <dbReference type="ARBA" id="ARBA00031347"/>
    </source>
</evidence>
<evidence type="ECO:0000256" key="1">
    <source>
        <dbReference type="ARBA" id="ARBA00004395"/>
    </source>
</evidence>
<evidence type="ECO:0000256" key="7">
    <source>
        <dbReference type="ARBA" id="ARBA00023136"/>
    </source>
</evidence>
<evidence type="ECO:0000256" key="5">
    <source>
        <dbReference type="ARBA" id="ARBA00022927"/>
    </source>
</evidence>
<gene>
    <name evidence="9" type="ORF">HHI36_009450</name>
</gene>
<keyword evidence="6" id="KW-0333">Golgi apparatus</keyword>
<dbReference type="AlphaFoldDB" id="A0ABD2MFM6"/>
<dbReference type="Pfam" id="PF04124">
    <property type="entry name" value="Dor1"/>
    <property type="match status" value="1"/>
</dbReference>
<keyword evidence="4" id="KW-0813">Transport</keyword>
<dbReference type="EMBL" id="JABFTP020000001">
    <property type="protein sequence ID" value="KAL3265236.1"/>
    <property type="molecule type" value="Genomic_DNA"/>
</dbReference>
<dbReference type="InterPro" id="IPR007255">
    <property type="entry name" value="COG8"/>
</dbReference>
<evidence type="ECO:0000256" key="2">
    <source>
        <dbReference type="ARBA" id="ARBA00006419"/>
    </source>
</evidence>
<evidence type="ECO:0000313" key="9">
    <source>
        <dbReference type="EMBL" id="KAL3265236.1"/>
    </source>
</evidence>
<sequence>MYFGLSFSKVGCDFRPLLIPIFTKRIANDFKSMVSEATSNFEKNIEKFTLINKNHPNVPWKAKIEDPLQPPDSLLEFYPLAEYLNNILTAYNKLRLCSPISLIDDVTNILQESLLSISKSILDLYSQEQQALTSGAKDAFTRLCMAFADDLIPHSQRCLHIIYPPTNTASYLGINLQILQIEGISFLNKEFIIAPIKHLLPSKVELIIDMDSKNDKENSEKEENEIISNDGKIVTADTSLESFNNSINKENIVENYDIIQHDEENLQ</sequence>
<evidence type="ECO:0000313" key="10">
    <source>
        <dbReference type="Proteomes" id="UP001516400"/>
    </source>
</evidence>
<accession>A0ABD2MFM6</accession>
<reference evidence="9 10" key="1">
    <citation type="journal article" date="2021" name="BMC Biol.">
        <title>Horizontally acquired antibacterial genes associated with adaptive radiation of ladybird beetles.</title>
        <authorList>
            <person name="Li H.S."/>
            <person name="Tang X.F."/>
            <person name="Huang Y.H."/>
            <person name="Xu Z.Y."/>
            <person name="Chen M.L."/>
            <person name="Du X.Y."/>
            <person name="Qiu B.Y."/>
            <person name="Chen P.T."/>
            <person name="Zhang W."/>
            <person name="Slipinski A."/>
            <person name="Escalona H.E."/>
            <person name="Waterhouse R.M."/>
            <person name="Zwick A."/>
            <person name="Pang H."/>
        </authorList>
    </citation>
    <scope>NUCLEOTIDE SEQUENCE [LARGE SCALE GENOMIC DNA]</scope>
    <source>
        <strain evidence="9">SYSU2018</strain>
    </source>
</reference>
<evidence type="ECO:0000256" key="3">
    <source>
        <dbReference type="ARBA" id="ARBA00020983"/>
    </source>
</evidence>
<comment type="subcellular location">
    <subcellularLocation>
        <location evidence="1">Golgi apparatus membrane</location>
        <topology evidence="1">Peripheral membrane protein</topology>
    </subcellularLocation>
</comment>
<proteinExistence type="inferred from homology"/>
<dbReference type="Proteomes" id="UP001516400">
    <property type="component" value="Unassembled WGS sequence"/>
</dbReference>
<organism evidence="9 10">
    <name type="scientific">Cryptolaemus montrouzieri</name>
    <dbReference type="NCBI Taxonomy" id="559131"/>
    <lineage>
        <taxon>Eukaryota</taxon>
        <taxon>Metazoa</taxon>
        <taxon>Ecdysozoa</taxon>
        <taxon>Arthropoda</taxon>
        <taxon>Hexapoda</taxon>
        <taxon>Insecta</taxon>
        <taxon>Pterygota</taxon>
        <taxon>Neoptera</taxon>
        <taxon>Endopterygota</taxon>
        <taxon>Coleoptera</taxon>
        <taxon>Polyphaga</taxon>
        <taxon>Cucujiformia</taxon>
        <taxon>Coccinelloidea</taxon>
        <taxon>Coccinellidae</taxon>
        <taxon>Scymninae</taxon>
        <taxon>Scymnini</taxon>
        <taxon>Cryptolaemus</taxon>
    </lineage>
</organism>
<evidence type="ECO:0000256" key="6">
    <source>
        <dbReference type="ARBA" id="ARBA00023034"/>
    </source>
</evidence>
<keyword evidence="10" id="KW-1185">Reference proteome</keyword>
<keyword evidence="5" id="KW-0653">Protein transport</keyword>
<protein>
    <recommendedName>
        <fullName evidence="3">Conserved oligomeric Golgi complex subunit 8</fullName>
    </recommendedName>
    <alternativeName>
        <fullName evidence="8">Component of oligomeric Golgi complex 8</fullName>
    </alternativeName>
</protein>
<dbReference type="PANTHER" id="PTHR21311">
    <property type="entry name" value="CONSERVED OLIGOMERIC GOLGI COMPLEX COMPONENT 8"/>
    <property type="match status" value="1"/>
</dbReference>
<name>A0ABD2MFM6_9CUCU</name>